<comment type="subunit">
    <text evidence="1 6">Homodimer.</text>
</comment>
<dbReference type="EC" id="2.4.99.16" evidence="6"/>
<keyword evidence="3 6" id="KW-0808">Transferase</keyword>
<organism evidence="9 10">
    <name type="scientific">Alcanivorax quisquiliarum</name>
    <dbReference type="NCBI Taxonomy" id="2933565"/>
    <lineage>
        <taxon>Bacteria</taxon>
        <taxon>Pseudomonadati</taxon>
        <taxon>Pseudomonadota</taxon>
        <taxon>Gammaproteobacteria</taxon>
        <taxon>Oceanospirillales</taxon>
        <taxon>Alcanivoracaceae</taxon>
        <taxon>Alcanivorax</taxon>
    </lineage>
</organism>
<gene>
    <name evidence="6" type="primary">glgE</name>
    <name evidence="9" type="ORF">MU846_11850</name>
</gene>
<dbReference type="Gene3D" id="2.60.40.10">
    <property type="entry name" value="Immunoglobulins"/>
    <property type="match status" value="1"/>
</dbReference>
<dbReference type="EMBL" id="JALKII010000008">
    <property type="protein sequence ID" value="MCK0538406.1"/>
    <property type="molecule type" value="Genomic_DNA"/>
</dbReference>
<dbReference type="SUPFAM" id="SSF51445">
    <property type="entry name" value="(Trans)glycosidases"/>
    <property type="match status" value="1"/>
</dbReference>
<dbReference type="InterPro" id="IPR049171">
    <property type="entry name" value="GLGE_C"/>
</dbReference>
<feature type="binding site" evidence="6">
    <location>
        <position position="395"/>
    </location>
    <ligand>
        <name>alpha-maltose 1-phosphate</name>
        <dbReference type="ChEBI" id="CHEBI:63576"/>
    </ligand>
</feature>
<dbReference type="HAMAP" id="MF_02124">
    <property type="entry name" value="GlgE"/>
    <property type="match status" value="1"/>
</dbReference>
<feature type="region of interest" description="Disordered" evidence="7">
    <location>
        <begin position="666"/>
        <end position="693"/>
    </location>
</feature>
<dbReference type="InterPro" id="IPR013783">
    <property type="entry name" value="Ig-like_fold"/>
</dbReference>
<feature type="active site" description="Proton donor" evidence="6">
    <location>
        <position position="423"/>
    </location>
</feature>
<evidence type="ECO:0000256" key="4">
    <source>
        <dbReference type="ARBA" id="ARBA00023277"/>
    </source>
</evidence>
<evidence type="ECO:0000313" key="9">
    <source>
        <dbReference type="EMBL" id="MCK0538406.1"/>
    </source>
</evidence>
<dbReference type="SMART" id="SM00642">
    <property type="entry name" value="Aamy"/>
    <property type="match status" value="1"/>
</dbReference>
<feature type="binding site" evidence="6">
    <location>
        <position position="357"/>
    </location>
    <ligand>
        <name>alpha-maltose 1-phosphate</name>
        <dbReference type="ChEBI" id="CHEBI:63576"/>
    </ligand>
</feature>
<comment type="function">
    <text evidence="6">Maltosyltransferase that uses maltose 1-phosphate (M1P) as the sugar donor to elongate linear or branched alpha-(1-&gt;4)-glucans. Is involved in a branched alpha-glucan biosynthetic pathway from trehalose, together with TreS, Mak and GlgB.</text>
</comment>
<keyword evidence="10" id="KW-1185">Reference proteome</keyword>
<protein>
    <recommendedName>
        <fullName evidence="6">Alpha-1,4-glucan:maltose-1-phosphate maltosyltransferase</fullName>
        <shortName evidence="6">GMPMT</shortName>
        <ecNumber evidence="6">2.4.99.16</ecNumber>
    </recommendedName>
    <alternativeName>
        <fullName evidence="6">(1-&gt;4)-alpha-D-glucan:maltose-1-phosphate alpha-D-maltosyltransferase</fullName>
    </alternativeName>
</protein>
<evidence type="ECO:0000256" key="5">
    <source>
        <dbReference type="ARBA" id="ARBA00048735"/>
    </source>
</evidence>
<feature type="binding site" evidence="6">
    <location>
        <begin position="534"/>
        <end position="535"/>
    </location>
    <ligand>
        <name>alpha-maltose 1-phosphate</name>
        <dbReference type="ChEBI" id="CHEBI:63576"/>
    </ligand>
</feature>
<reference evidence="9" key="1">
    <citation type="submission" date="2022-04" db="EMBL/GenBank/DDBJ databases">
        <title>Alcanivorax sp. CY1518 draft genome sequence.</title>
        <authorList>
            <person name="Zhao G."/>
            <person name="An M."/>
        </authorList>
    </citation>
    <scope>NUCLEOTIDE SEQUENCE</scope>
    <source>
        <strain evidence="9">CY1518</strain>
    </source>
</reference>
<feature type="binding site" evidence="6">
    <location>
        <position position="262"/>
    </location>
    <ligand>
        <name>alpha-maltose 1-phosphate</name>
        <dbReference type="ChEBI" id="CHEBI:63576"/>
    </ligand>
</feature>
<dbReference type="Gene3D" id="3.20.20.80">
    <property type="entry name" value="Glycosidases"/>
    <property type="match status" value="1"/>
</dbReference>
<name>A0ABT0E993_9GAMM</name>
<evidence type="ECO:0000313" key="10">
    <source>
        <dbReference type="Proteomes" id="UP001165524"/>
    </source>
</evidence>
<dbReference type="Pfam" id="PF21702">
    <property type="entry name" value="GLGE_C"/>
    <property type="match status" value="1"/>
</dbReference>
<dbReference type="InterPro" id="IPR026585">
    <property type="entry name" value="GlgE"/>
</dbReference>
<feature type="site" description="Transition state stabilizer" evidence="6">
    <location>
        <position position="481"/>
    </location>
</feature>
<keyword evidence="2 6" id="KW-0328">Glycosyltransferase</keyword>
<feature type="domain" description="Glycosyl hydrolase family 13 catalytic" evidence="8">
    <location>
        <begin position="214"/>
        <end position="544"/>
    </location>
</feature>
<dbReference type="InterPro" id="IPR006047">
    <property type="entry name" value="GH13_cat_dom"/>
</dbReference>
<dbReference type="InterPro" id="IPR021828">
    <property type="entry name" value="GlgE_dom_N/S"/>
</dbReference>
<feature type="binding site" evidence="6">
    <location>
        <position position="322"/>
    </location>
    <ligand>
        <name>alpha-maltose 1-phosphate</name>
        <dbReference type="ChEBI" id="CHEBI:63576"/>
    </ligand>
</feature>
<evidence type="ECO:0000259" key="8">
    <source>
        <dbReference type="SMART" id="SM00642"/>
    </source>
</evidence>
<dbReference type="Pfam" id="PF00128">
    <property type="entry name" value="Alpha-amylase"/>
    <property type="match status" value="1"/>
</dbReference>
<evidence type="ECO:0000256" key="1">
    <source>
        <dbReference type="ARBA" id="ARBA00011738"/>
    </source>
</evidence>
<dbReference type="PANTHER" id="PTHR47786:SF2">
    <property type="entry name" value="GLYCOSYL HYDROLASE FAMILY 13 CATALYTIC DOMAIN-CONTAINING PROTEIN"/>
    <property type="match status" value="1"/>
</dbReference>
<feature type="active site" description="Nucleophile" evidence="6">
    <location>
        <position position="394"/>
    </location>
</feature>
<dbReference type="PANTHER" id="PTHR47786">
    <property type="entry name" value="ALPHA-1,4-GLUCAN:MALTOSE-1-PHOSPHATE MALTOSYLTRANSFERASE"/>
    <property type="match status" value="1"/>
</dbReference>
<comment type="similarity">
    <text evidence="6">Belongs to the glycosyl hydrolase 13 family. GlgE subfamily.</text>
</comment>
<accession>A0ABT0E993</accession>
<comment type="caution">
    <text evidence="9">The sequence shown here is derived from an EMBL/GenBank/DDBJ whole genome shotgun (WGS) entry which is preliminary data.</text>
</comment>
<dbReference type="RefSeq" id="WP_246952989.1">
    <property type="nucleotide sequence ID" value="NZ_JALKII010000008.1"/>
</dbReference>
<dbReference type="Proteomes" id="UP001165524">
    <property type="component" value="Unassembled WGS sequence"/>
</dbReference>
<evidence type="ECO:0000256" key="6">
    <source>
        <dbReference type="HAMAP-Rule" id="MF_02124"/>
    </source>
</evidence>
<comment type="catalytic activity">
    <reaction evidence="5 6">
        <text>alpha-maltose 1-phosphate + [(1-&gt;4)-alpha-D-glucosyl](n) = [(1-&gt;4)-alpha-D-glucosyl](n+2) + phosphate</text>
        <dbReference type="Rhea" id="RHEA:42692"/>
        <dbReference type="Rhea" id="RHEA-COMP:9584"/>
        <dbReference type="Rhea" id="RHEA-COMP:10183"/>
        <dbReference type="ChEBI" id="CHEBI:15444"/>
        <dbReference type="ChEBI" id="CHEBI:43474"/>
        <dbReference type="ChEBI" id="CHEBI:63576"/>
        <dbReference type="EC" id="2.4.99.16"/>
    </reaction>
</comment>
<sequence>MAEQGAAEIAVRRAVAAPRIVIDEITPAVDGGRFAAKADEATAVPVAATVFCDGHEALQVRVLWRRRGSRRWQAQPMAPCGNDRWQTMLAPLLLGDYELAIEAWISPFDNLLNRLQARFEAGFAVQQEWLDMERFLLALAGAGDEPPEATLTAKLDVLRQHQACGEVLLLLAQLHNAALREAVASLAPRPHSVRSNRLPLRVERLRARFASWYELFPRSQSGSPLRHGTLRDVIAQLPQIRAMGFDVLYLPPIHPIGQTHRKGRNNSLVAGPDDPGSPYAIGAEAGGHEALHPELGSLEDFSDLVAALHEQGMELALDFAVQCSPDHPWLREHPGWFDWRADGSLRHAENPPKRYEDIVVPDFYQADAVPALWLALRDVVETWVRRGVMIFRVDNPHTKPLPFWEWLISDIRGRHPRVIFLSEAFTRPAMLHRLAKCGFSQSYSYFTWRNDKAALTEFFIELASNDTANYLRPHLFVNTPDINPYFLQHGGRAAFLIRAVLAATGGGLWGIYSGFEICEAAALPEREEYLDAEKYQLRPRDTFAPGHIRAEITLLNRLRAAHPALQTQRGFTAYQAWNEHIFYFGKHVAGTDEHILVAVCLEPFDVQEAAFEVPLWALGLPDDATVDVEDLCSGEHFHWHGKIQHMRIDPLQQPYRIWRLIAPPTSSEGPSQLSAGIAGNGSVTHEGGRPDDY</sequence>
<dbReference type="Gene3D" id="1.20.58.80">
    <property type="entry name" value="Phosphotransferase system, lactose/cellobiose-type IIA subunit"/>
    <property type="match status" value="1"/>
</dbReference>
<keyword evidence="4 6" id="KW-0119">Carbohydrate metabolism</keyword>
<evidence type="ECO:0000256" key="2">
    <source>
        <dbReference type="ARBA" id="ARBA00022676"/>
    </source>
</evidence>
<dbReference type="InterPro" id="IPR017853">
    <property type="entry name" value="GH"/>
</dbReference>
<dbReference type="CDD" id="cd11344">
    <property type="entry name" value="AmyAc_GlgE_like"/>
    <property type="match status" value="1"/>
</dbReference>
<proteinExistence type="inferred from homology"/>
<evidence type="ECO:0000256" key="7">
    <source>
        <dbReference type="SAM" id="MobiDB-lite"/>
    </source>
</evidence>
<dbReference type="Pfam" id="PF11896">
    <property type="entry name" value="GlgE_dom_N_S"/>
    <property type="match status" value="1"/>
</dbReference>
<evidence type="ECO:0000256" key="3">
    <source>
        <dbReference type="ARBA" id="ARBA00022679"/>
    </source>
</evidence>
<dbReference type="Gene3D" id="2.60.40.1180">
    <property type="entry name" value="Golgi alpha-mannosidase II"/>
    <property type="match status" value="1"/>
</dbReference>
<dbReference type="InterPro" id="IPR013780">
    <property type="entry name" value="Glyco_hydro_b"/>
</dbReference>